<evidence type="ECO:0000313" key="3">
    <source>
        <dbReference type="Proteomes" id="UP000324222"/>
    </source>
</evidence>
<dbReference type="Proteomes" id="UP000324222">
    <property type="component" value="Unassembled WGS sequence"/>
</dbReference>
<evidence type="ECO:0000256" key="1">
    <source>
        <dbReference type="SAM" id="MobiDB-lite"/>
    </source>
</evidence>
<protein>
    <submittedName>
        <fullName evidence="2">Uncharacterized protein</fullName>
    </submittedName>
</protein>
<dbReference type="AlphaFoldDB" id="A0A5B7JLX7"/>
<sequence>MIHRLGPRPRPPRPSFPHRRRRLPAMHERGIANLIEGKIVQSPEFQNWPSVTQQPVIYPAIRRALPGMGEITLAPHIRPSLEYRQIGTRITTYRHRCPVTLLVTQLICSPLPNRVFTLYPTRRSSSKLYINENIL</sequence>
<proteinExistence type="predicted"/>
<gene>
    <name evidence="2" type="ORF">E2C01_089323</name>
</gene>
<keyword evidence="3" id="KW-1185">Reference proteome</keyword>
<organism evidence="2 3">
    <name type="scientific">Portunus trituberculatus</name>
    <name type="common">Swimming crab</name>
    <name type="synonym">Neptunus trituberculatus</name>
    <dbReference type="NCBI Taxonomy" id="210409"/>
    <lineage>
        <taxon>Eukaryota</taxon>
        <taxon>Metazoa</taxon>
        <taxon>Ecdysozoa</taxon>
        <taxon>Arthropoda</taxon>
        <taxon>Crustacea</taxon>
        <taxon>Multicrustacea</taxon>
        <taxon>Malacostraca</taxon>
        <taxon>Eumalacostraca</taxon>
        <taxon>Eucarida</taxon>
        <taxon>Decapoda</taxon>
        <taxon>Pleocyemata</taxon>
        <taxon>Brachyura</taxon>
        <taxon>Eubrachyura</taxon>
        <taxon>Portunoidea</taxon>
        <taxon>Portunidae</taxon>
        <taxon>Portuninae</taxon>
        <taxon>Portunus</taxon>
    </lineage>
</organism>
<comment type="caution">
    <text evidence="2">The sequence shown here is derived from an EMBL/GenBank/DDBJ whole genome shotgun (WGS) entry which is preliminary data.</text>
</comment>
<reference evidence="2 3" key="1">
    <citation type="submission" date="2019-05" db="EMBL/GenBank/DDBJ databases">
        <title>Another draft genome of Portunus trituberculatus and its Hox gene families provides insights of decapod evolution.</title>
        <authorList>
            <person name="Jeong J.-H."/>
            <person name="Song I."/>
            <person name="Kim S."/>
            <person name="Choi T."/>
            <person name="Kim D."/>
            <person name="Ryu S."/>
            <person name="Kim W."/>
        </authorList>
    </citation>
    <scope>NUCLEOTIDE SEQUENCE [LARGE SCALE GENOMIC DNA]</scope>
    <source>
        <tissue evidence="2">Muscle</tissue>
    </source>
</reference>
<feature type="region of interest" description="Disordered" evidence="1">
    <location>
        <begin position="1"/>
        <end position="23"/>
    </location>
</feature>
<dbReference type="EMBL" id="VSRR010097507">
    <property type="protein sequence ID" value="MPC94167.1"/>
    <property type="molecule type" value="Genomic_DNA"/>
</dbReference>
<evidence type="ECO:0000313" key="2">
    <source>
        <dbReference type="EMBL" id="MPC94167.1"/>
    </source>
</evidence>
<name>A0A5B7JLX7_PORTR</name>
<accession>A0A5B7JLX7</accession>